<keyword evidence="4" id="KW-1185">Reference proteome</keyword>
<name>A0A7X1KDF4_9SPHN</name>
<feature type="region of interest" description="Disordered" evidence="1">
    <location>
        <begin position="1"/>
        <end position="21"/>
    </location>
</feature>
<feature type="domain" description="DUF5681" evidence="2">
    <location>
        <begin position="15"/>
        <end position="77"/>
    </location>
</feature>
<proteinExistence type="predicted"/>
<dbReference type="Pfam" id="PF18932">
    <property type="entry name" value="DUF5681"/>
    <property type="match status" value="1"/>
</dbReference>
<comment type="caution">
    <text evidence="3">The sequence shown here is derived from an EMBL/GenBank/DDBJ whole genome shotgun (WGS) entry which is preliminary data.</text>
</comment>
<evidence type="ECO:0000259" key="2">
    <source>
        <dbReference type="Pfam" id="PF18932"/>
    </source>
</evidence>
<evidence type="ECO:0000313" key="4">
    <source>
        <dbReference type="Proteomes" id="UP000520156"/>
    </source>
</evidence>
<sequence>MSSVSAKPSTTITTGRRRGRHREVPYHSVLGQMVTVREDGRERRVTAAEAFLLQLTRKGLMGDSAAARASLAAIEAARAGRAEHAAPTIMRVVFVGFGIGCILRTLGLAVKRYPLDEQRVHWLLEPGIVQAALDRFGVRRLSPDEQREVWKVTRAPEKVQWPEWWSERG</sequence>
<dbReference type="InterPro" id="IPR043736">
    <property type="entry name" value="DUF5681"/>
</dbReference>
<dbReference type="AlphaFoldDB" id="A0A7X1KDF4"/>
<evidence type="ECO:0000313" key="3">
    <source>
        <dbReference type="EMBL" id="MBC2653223.1"/>
    </source>
</evidence>
<dbReference type="RefSeq" id="WP_185684609.1">
    <property type="nucleotide sequence ID" value="NZ_JACLAU010000039.1"/>
</dbReference>
<dbReference type="EMBL" id="JACLAU010000039">
    <property type="protein sequence ID" value="MBC2653223.1"/>
    <property type="molecule type" value="Genomic_DNA"/>
</dbReference>
<evidence type="ECO:0000256" key="1">
    <source>
        <dbReference type="SAM" id="MobiDB-lite"/>
    </source>
</evidence>
<dbReference type="Proteomes" id="UP000520156">
    <property type="component" value="Unassembled WGS sequence"/>
</dbReference>
<protein>
    <recommendedName>
        <fullName evidence="2">DUF5681 domain-containing protein</fullName>
    </recommendedName>
</protein>
<reference evidence="3 4" key="1">
    <citation type="submission" date="2020-08" db="EMBL/GenBank/DDBJ databases">
        <title>The genome sequence of Novosphingobium flavum 4Y4.</title>
        <authorList>
            <person name="Liu Y."/>
        </authorList>
    </citation>
    <scope>NUCLEOTIDE SEQUENCE [LARGE SCALE GENOMIC DNA]</scope>
    <source>
        <strain evidence="3 4">4Y4</strain>
    </source>
</reference>
<gene>
    <name evidence="3" type="ORF">H7F49_16135</name>
</gene>
<organism evidence="3 4">
    <name type="scientific">Novosphingobium aerophilum</name>
    <dbReference type="NCBI Taxonomy" id="2839843"/>
    <lineage>
        <taxon>Bacteria</taxon>
        <taxon>Pseudomonadati</taxon>
        <taxon>Pseudomonadota</taxon>
        <taxon>Alphaproteobacteria</taxon>
        <taxon>Sphingomonadales</taxon>
        <taxon>Sphingomonadaceae</taxon>
        <taxon>Novosphingobium</taxon>
    </lineage>
</organism>
<accession>A0A7X1KDF4</accession>